<dbReference type="PANTHER" id="PTHR32099:SF42">
    <property type="entry name" value="CYSTEINE-RICH RECEPTOR-LIKE PROTEIN KINASE 9-RELATED"/>
    <property type="match status" value="1"/>
</dbReference>
<dbReference type="CDD" id="cd23509">
    <property type="entry name" value="Gnk2-like"/>
    <property type="match status" value="2"/>
</dbReference>
<evidence type="ECO:0000313" key="8">
    <source>
        <dbReference type="Proteomes" id="UP000238479"/>
    </source>
</evidence>
<keyword evidence="8" id="KW-1185">Reference proteome</keyword>
<evidence type="ECO:0000256" key="4">
    <source>
        <dbReference type="ARBA" id="ARBA00047951"/>
    </source>
</evidence>
<dbReference type="Gramene" id="PRQ28548">
    <property type="protein sequence ID" value="PRQ28548"/>
    <property type="gene ID" value="RchiOBHm_Chr5g0004211"/>
</dbReference>
<gene>
    <name evidence="7" type="ORF">RchiOBHm_Chr5g0004211</name>
</gene>
<comment type="catalytic activity">
    <reaction evidence="4">
        <text>L-threonyl-[protein] + ATP = O-phospho-L-threonyl-[protein] + ADP + H(+)</text>
        <dbReference type="Rhea" id="RHEA:46608"/>
        <dbReference type="Rhea" id="RHEA-COMP:11060"/>
        <dbReference type="Rhea" id="RHEA-COMP:11605"/>
        <dbReference type="ChEBI" id="CHEBI:15378"/>
        <dbReference type="ChEBI" id="CHEBI:30013"/>
        <dbReference type="ChEBI" id="CHEBI:30616"/>
        <dbReference type="ChEBI" id="CHEBI:61977"/>
        <dbReference type="ChEBI" id="CHEBI:456216"/>
    </reaction>
</comment>
<dbReference type="InterPro" id="IPR038408">
    <property type="entry name" value="GNK2_sf"/>
</dbReference>
<dbReference type="FunFam" id="3.30.430.20:FF:000012">
    <property type="entry name" value="Cysteine-rich receptor-like protein kinase 25"/>
    <property type="match status" value="1"/>
</dbReference>
<evidence type="ECO:0000256" key="2">
    <source>
        <dbReference type="ARBA" id="ARBA00022737"/>
    </source>
</evidence>
<keyword evidence="1 5" id="KW-0732">Signal</keyword>
<feature type="signal peptide" evidence="5">
    <location>
        <begin position="1"/>
        <end position="22"/>
    </location>
</feature>
<feature type="chain" id="PRO_5015138853" evidence="5">
    <location>
        <begin position="23"/>
        <end position="297"/>
    </location>
</feature>
<dbReference type="EMBL" id="PDCK01000043">
    <property type="protein sequence ID" value="PRQ28548.1"/>
    <property type="molecule type" value="Genomic_DNA"/>
</dbReference>
<reference evidence="7 8" key="1">
    <citation type="journal article" date="2018" name="Nat. Genet.">
        <title>The Rosa genome provides new insights in the design of modern roses.</title>
        <authorList>
            <person name="Bendahmane M."/>
        </authorList>
    </citation>
    <scope>NUCLEOTIDE SEQUENCE [LARGE SCALE GENOMIC DNA]</scope>
    <source>
        <strain evidence="8">cv. Old Blush</strain>
    </source>
</reference>
<dbReference type="OrthoDB" id="1194561at2759"/>
<dbReference type="PROSITE" id="PS51473">
    <property type="entry name" value="GNK2"/>
    <property type="match status" value="2"/>
</dbReference>
<protein>
    <submittedName>
        <fullName evidence="7">Putative Gnk2-like domain-containing protein</fullName>
    </submittedName>
</protein>
<evidence type="ECO:0000256" key="1">
    <source>
        <dbReference type="ARBA" id="ARBA00022729"/>
    </source>
</evidence>
<dbReference type="Gene3D" id="3.30.430.20">
    <property type="entry name" value="Gnk2 domain, C-X8-C-X2-C motif"/>
    <property type="match status" value="2"/>
</dbReference>
<dbReference type="FunFam" id="3.30.430.20:FF:000013">
    <property type="entry name" value="Cysteine-rich RLK (RECEPTOR-like protein kinase) 23"/>
    <property type="match status" value="1"/>
</dbReference>
<proteinExistence type="predicted"/>
<comment type="caution">
    <text evidence="7">The sequence shown here is derived from an EMBL/GenBank/DDBJ whole genome shotgun (WGS) entry which is preliminary data.</text>
</comment>
<organism evidence="7 8">
    <name type="scientific">Rosa chinensis</name>
    <name type="common">China rose</name>
    <dbReference type="NCBI Taxonomy" id="74649"/>
    <lineage>
        <taxon>Eukaryota</taxon>
        <taxon>Viridiplantae</taxon>
        <taxon>Streptophyta</taxon>
        <taxon>Embryophyta</taxon>
        <taxon>Tracheophyta</taxon>
        <taxon>Spermatophyta</taxon>
        <taxon>Magnoliopsida</taxon>
        <taxon>eudicotyledons</taxon>
        <taxon>Gunneridae</taxon>
        <taxon>Pentapetalae</taxon>
        <taxon>rosids</taxon>
        <taxon>fabids</taxon>
        <taxon>Rosales</taxon>
        <taxon>Rosaceae</taxon>
        <taxon>Rosoideae</taxon>
        <taxon>Rosoideae incertae sedis</taxon>
        <taxon>Rosa</taxon>
    </lineage>
</organism>
<dbReference type="OMA" id="SGHNEPE"/>
<evidence type="ECO:0000256" key="3">
    <source>
        <dbReference type="ARBA" id="ARBA00047558"/>
    </source>
</evidence>
<dbReference type="Proteomes" id="UP000238479">
    <property type="component" value="Chromosome 5"/>
</dbReference>
<feature type="domain" description="Gnk2-homologous" evidence="6">
    <location>
        <begin position="133"/>
        <end position="239"/>
    </location>
</feature>
<sequence length="297" mass="32233">MAEVILLFLSVVTLLSFPTTKADYVYHICPNTTVFTPNSTFQSNLNDLLSSLSSNATRDTGFYNATSSRTPNDTAYGLFLCRGDVTTAACKSCVTTATSEVVQRCPVEKEVVIWYDDCMLRYSNNSFFSVATESPGVFMWNTQNVSSETNRFNQVLAASMTEVATEASNDSDKFATREANFNGSIKLYSLGQCTQDLSSVECNRCLKGAIENLPTCCGGKQGGRVLYPSCNVRYEVFPFYQNSTSAPAPAPGAWPLSPPSSVSKGNNTSNITTKVSPSSFFQLLLLVLCLSSALALF</sequence>
<keyword evidence="2" id="KW-0677">Repeat</keyword>
<dbReference type="AlphaFoldDB" id="A0A2P6Q2Y1"/>
<evidence type="ECO:0000259" key="6">
    <source>
        <dbReference type="PROSITE" id="PS51473"/>
    </source>
</evidence>
<comment type="catalytic activity">
    <reaction evidence="3">
        <text>L-seryl-[protein] + ATP = O-phospho-L-seryl-[protein] + ADP + H(+)</text>
        <dbReference type="Rhea" id="RHEA:17989"/>
        <dbReference type="Rhea" id="RHEA-COMP:9863"/>
        <dbReference type="Rhea" id="RHEA-COMP:11604"/>
        <dbReference type="ChEBI" id="CHEBI:15378"/>
        <dbReference type="ChEBI" id="CHEBI:29999"/>
        <dbReference type="ChEBI" id="CHEBI:30616"/>
        <dbReference type="ChEBI" id="CHEBI:83421"/>
        <dbReference type="ChEBI" id="CHEBI:456216"/>
    </reaction>
</comment>
<evidence type="ECO:0000313" key="7">
    <source>
        <dbReference type="EMBL" id="PRQ28548.1"/>
    </source>
</evidence>
<dbReference type="PANTHER" id="PTHR32099">
    <property type="entry name" value="CYSTEINE-RICH REPEAT SECRETORY PROTEIN"/>
    <property type="match status" value="1"/>
</dbReference>
<accession>A0A2P6Q2Y1</accession>
<evidence type="ECO:0000256" key="5">
    <source>
        <dbReference type="SAM" id="SignalP"/>
    </source>
</evidence>
<feature type="domain" description="Gnk2-homologous" evidence="6">
    <location>
        <begin position="23"/>
        <end position="127"/>
    </location>
</feature>
<dbReference type="InterPro" id="IPR002902">
    <property type="entry name" value="GNK2"/>
</dbReference>
<dbReference type="STRING" id="74649.A0A2P6Q2Y1"/>
<dbReference type="Pfam" id="PF01657">
    <property type="entry name" value="Stress-antifung"/>
    <property type="match status" value="2"/>
</dbReference>
<name>A0A2P6Q2Y1_ROSCH</name>